<dbReference type="GO" id="GO:0140673">
    <property type="term" value="P:transcription elongation-coupled chromatin remodeling"/>
    <property type="evidence" value="ECO:0007669"/>
    <property type="project" value="TreeGrafter"/>
</dbReference>
<dbReference type="InterPro" id="IPR000313">
    <property type="entry name" value="PWWP_dom"/>
</dbReference>
<gene>
    <name evidence="11" type="primary">LOC100905990</name>
</gene>
<dbReference type="KEGG" id="goe:100905990"/>
<dbReference type="PROSITE" id="PS00065">
    <property type="entry name" value="D_2_HYDROXYACID_DH_1"/>
    <property type="match status" value="1"/>
</dbReference>
<evidence type="ECO:0000256" key="4">
    <source>
        <dbReference type="ARBA" id="ARBA00030287"/>
    </source>
</evidence>
<dbReference type="SUPFAM" id="SSF48179">
    <property type="entry name" value="6-phosphogluconate dehydrogenase C-terminal domain-like"/>
    <property type="match status" value="1"/>
</dbReference>
<dbReference type="InterPro" id="IPR035501">
    <property type="entry name" value="GLYR1_PWWP"/>
</dbReference>
<dbReference type="Gene3D" id="3.40.50.720">
    <property type="entry name" value="NAD(P)-binding Rossmann-like Domain"/>
    <property type="match status" value="1"/>
</dbReference>
<dbReference type="GeneID" id="100905990"/>
<dbReference type="Pfam" id="PF03446">
    <property type="entry name" value="NAD_binding_2"/>
    <property type="match status" value="1"/>
</dbReference>
<dbReference type="InterPro" id="IPR029154">
    <property type="entry name" value="HIBADH-like_NADP-bd"/>
</dbReference>
<dbReference type="GO" id="GO:0050661">
    <property type="term" value="F:NADP binding"/>
    <property type="evidence" value="ECO:0007669"/>
    <property type="project" value="InterPro"/>
</dbReference>
<comment type="subcellular location">
    <subcellularLocation>
        <location evidence="1">Chromosome</location>
    </subcellularLocation>
</comment>
<dbReference type="GO" id="GO:0031491">
    <property type="term" value="F:nucleosome binding"/>
    <property type="evidence" value="ECO:0007669"/>
    <property type="project" value="TreeGrafter"/>
</dbReference>
<dbReference type="CDD" id="cd05836">
    <property type="entry name" value="PWWP_GLYR1"/>
    <property type="match status" value="1"/>
</dbReference>
<protein>
    <recommendedName>
        <fullName evidence="5">Cytokine-like nuclear factor N-PAC</fullName>
    </recommendedName>
    <alternativeName>
        <fullName evidence="4">Glyoxylate reductase 1 homolog</fullName>
    </alternativeName>
    <alternativeName>
        <fullName evidence="7">Nuclear protein NP60 homolog</fullName>
    </alternativeName>
    <alternativeName>
        <fullName evidence="6">Putative oxidoreductase GLYR1 homolog</fullName>
    </alternativeName>
</protein>
<evidence type="ECO:0000259" key="9">
    <source>
        <dbReference type="PROSITE" id="PS50812"/>
    </source>
</evidence>
<dbReference type="Gene3D" id="2.30.30.140">
    <property type="match status" value="1"/>
</dbReference>
<evidence type="ECO:0000256" key="5">
    <source>
        <dbReference type="ARBA" id="ARBA00034140"/>
    </source>
</evidence>
<dbReference type="RefSeq" id="XP_028968468.1">
    <property type="nucleotide sequence ID" value="XM_029112635.1"/>
</dbReference>
<dbReference type="AlphaFoldDB" id="A0AAJ7SGR8"/>
<dbReference type="InterPro" id="IPR008927">
    <property type="entry name" value="6-PGluconate_DH-like_C_sf"/>
</dbReference>
<evidence type="ECO:0000256" key="6">
    <source>
        <dbReference type="ARBA" id="ARBA00078412"/>
    </source>
</evidence>
<dbReference type="PANTHER" id="PTHR43580:SF2">
    <property type="entry name" value="CYTOKINE-LIKE NUCLEAR FACTOR N-PAC"/>
    <property type="match status" value="1"/>
</dbReference>
<dbReference type="SUPFAM" id="SSF51735">
    <property type="entry name" value="NAD(P)-binding Rossmann-fold domains"/>
    <property type="match status" value="1"/>
</dbReference>
<evidence type="ECO:0000313" key="11">
    <source>
        <dbReference type="RefSeq" id="XP_028968468.1"/>
    </source>
</evidence>
<dbReference type="InterPro" id="IPR029752">
    <property type="entry name" value="D-isomer_DH_CS1"/>
</dbReference>
<evidence type="ECO:0000256" key="7">
    <source>
        <dbReference type="ARBA" id="ARBA00082969"/>
    </source>
</evidence>
<dbReference type="CTD" id="192507"/>
<evidence type="ECO:0000256" key="1">
    <source>
        <dbReference type="ARBA" id="ARBA00004286"/>
    </source>
</evidence>
<evidence type="ECO:0000313" key="10">
    <source>
        <dbReference type="Proteomes" id="UP000694867"/>
    </source>
</evidence>
<organism evidence="10 11">
    <name type="scientific">Galendromus occidentalis</name>
    <name type="common">western predatory mite</name>
    <dbReference type="NCBI Taxonomy" id="34638"/>
    <lineage>
        <taxon>Eukaryota</taxon>
        <taxon>Metazoa</taxon>
        <taxon>Ecdysozoa</taxon>
        <taxon>Arthropoda</taxon>
        <taxon>Chelicerata</taxon>
        <taxon>Arachnida</taxon>
        <taxon>Acari</taxon>
        <taxon>Parasitiformes</taxon>
        <taxon>Mesostigmata</taxon>
        <taxon>Gamasina</taxon>
        <taxon>Phytoseioidea</taxon>
        <taxon>Phytoseiidae</taxon>
        <taxon>Typhlodrominae</taxon>
        <taxon>Galendromus</taxon>
    </lineage>
</organism>
<dbReference type="SMART" id="SM00293">
    <property type="entry name" value="PWWP"/>
    <property type="match status" value="1"/>
</dbReference>
<sequence>MASESRAIGEPVWARMKGYKPWPGKIAAPTKGLKDPPKTKKHFCVFFFGTFNYSWIPEDCISQYGVKAEEDEKLVKTGPKGVKFKEAVDQIASYFADWSDAGKSDIRLPEESPADGEEKDDDSKDDGSSVVGSEELNTSETKEPKKRKSGSSTGPALKITPAKRGRPSKRESIDDEIAEIVERTNEIKEKEQQENLRVPPVILKKRKSENGSILKSPAPVIVPKAPPNKPTEYVPRPPTPPLDVNEVSDVLKSKKVAASQLKIGVLGLGNIGQGVVKNLLKSGHSVMVYNRTYSKTKEFVKAGASKATTPSDVVQACDIVFCCVATPEASKEVVFGQWGVLMGMKQGKGYVEMSTIDPDTSRDINDAITQKGGRYLEAPVCGSRSLADKGELVINACGEKSLFDQCESAFTSFGRLCMYLGENVGNASKMNLFMSMLSGSMTVALAEAMALVDASEMSHKDFVDALEATNMASPFVLEKCKTIIDGKYALETPLSHAQKDLWLALQVARQSEVPLSVTPAANSSFENARRHGYADHDAAAVYVKIRK</sequence>
<dbReference type="Proteomes" id="UP000694867">
    <property type="component" value="Unplaced"/>
</dbReference>
<accession>A0AAJ7SGR8</accession>
<dbReference type="Pfam" id="PF00855">
    <property type="entry name" value="PWWP"/>
    <property type="match status" value="1"/>
</dbReference>
<comment type="similarity">
    <text evidence="2">Belongs to the HIBADH-related family. NP60 subfamily.</text>
</comment>
<dbReference type="FunFam" id="3.40.50.720:FF:000058">
    <property type="entry name" value="Putative oxidoreductase GLYR1 homolog"/>
    <property type="match status" value="1"/>
</dbReference>
<evidence type="ECO:0000256" key="3">
    <source>
        <dbReference type="ARBA" id="ARBA00022454"/>
    </source>
</evidence>
<dbReference type="InterPro" id="IPR006115">
    <property type="entry name" value="6PGDH_NADP-bd"/>
</dbReference>
<dbReference type="PANTHER" id="PTHR43580">
    <property type="entry name" value="OXIDOREDUCTASE GLYR1-RELATED"/>
    <property type="match status" value="1"/>
</dbReference>
<dbReference type="Gene3D" id="1.10.1040.10">
    <property type="entry name" value="N-(1-d-carboxylethyl)-l-norvaline Dehydrogenase, domain 2"/>
    <property type="match status" value="1"/>
</dbReference>
<dbReference type="SUPFAM" id="SSF63748">
    <property type="entry name" value="Tudor/PWWP/MBT"/>
    <property type="match status" value="1"/>
</dbReference>
<evidence type="ECO:0000256" key="8">
    <source>
        <dbReference type="SAM" id="MobiDB-lite"/>
    </source>
</evidence>
<reference evidence="11" key="1">
    <citation type="submission" date="2025-08" db="UniProtKB">
        <authorList>
            <consortium name="RefSeq"/>
        </authorList>
    </citation>
    <scope>IDENTIFICATION</scope>
</reference>
<keyword evidence="3" id="KW-0158">Chromosome</keyword>
<name>A0AAJ7SGR8_9ACAR</name>
<dbReference type="InterPro" id="IPR013328">
    <property type="entry name" value="6PGD_dom2"/>
</dbReference>
<dbReference type="InterPro" id="IPR036291">
    <property type="entry name" value="NAD(P)-bd_dom_sf"/>
</dbReference>
<feature type="domain" description="PWWP" evidence="9">
    <location>
        <begin position="8"/>
        <end position="57"/>
    </location>
</feature>
<proteinExistence type="inferred from homology"/>
<feature type="region of interest" description="Disordered" evidence="8">
    <location>
        <begin position="104"/>
        <end position="175"/>
    </location>
</feature>
<dbReference type="InterPro" id="IPR051265">
    <property type="entry name" value="HIBADH-related_NP60_sf"/>
</dbReference>
<dbReference type="PROSITE" id="PS50812">
    <property type="entry name" value="PWWP"/>
    <property type="match status" value="1"/>
</dbReference>
<dbReference type="GO" id="GO:0000785">
    <property type="term" value="C:chromatin"/>
    <property type="evidence" value="ECO:0007669"/>
    <property type="project" value="TreeGrafter"/>
</dbReference>
<evidence type="ECO:0000256" key="2">
    <source>
        <dbReference type="ARBA" id="ARBA00007598"/>
    </source>
</evidence>
<dbReference type="Pfam" id="PF14833">
    <property type="entry name" value="NAD_binding_11"/>
    <property type="match status" value="1"/>
</dbReference>
<keyword evidence="10" id="KW-1185">Reference proteome</keyword>
<dbReference type="GO" id="GO:0003677">
    <property type="term" value="F:DNA binding"/>
    <property type="evidence" value="ECO:0007669"/>
    <property type="project" value="TreeGrafter"/>
</dbReference>
<dbReference type="GO" id="GO:0051287">
    <property type="term" value="F:NAD binding"/>
    <property type="evidence" value="ECO:0007669"/>
    <property type="project" value="InterPro"/>
</dbReference>